<proteinExistence type="predicted"/>
<protein>
    <submittedName>
        <fullName evidence="2">NmrA family NAD(P)-binding protein</fullName>
    </submittedName>
</protein>
<dbReference type="EMBL" id="JANCPR020000050">
    <property type="protein sequence ID" value="MDJ1137048.1"/>
    <property type="molecule type" value="Genomic_DNA"/>
</dbReference>
<dbReference type="InterPro" id="IPR036291">
    <property type="entry name" value="NAD(P)-bd_dom_sf"/>
</dbReference>
<organism evidence="2 3">
    <name type="scientific">Streptomyces iconiensis</name>
    <dbReference type="NCBI Taxonomy" id="1384038"/>
    <lineage>
        <taxon>Bacteria</taxon>
        <taxon>Bacillati</taxon>
        <taxon>Actinomycetota</taxon>
        <taxon>Actinomycetes</taxon>
        <taxon>Kitasatosporales</taxon>
        <taxon>Streptomycetaceae</taxon>
        <taxon>Streptomyces</taxon>
    </lineage>
</organism>
<dbReference type="InterPro" id="IPR051604">
    <property type="entry name" value="Ergot_Alk_Oxidoreductase"/>
</dbReference>
<evidence type="ECO:0000313" key="3">
    <source>
        <dbReference type="Proteomes" id="UP001214441"/>
    </source>
</evidence>
<keyword evidence="3" id="KW-1185">Reference proteome</keyword>
<gene>
    <name evidence="2" type="ORF">NMN56_034920</name>
</gene>
<accession>A0ABT7A6U1</accession>
<dbReference type="PANTHER" id="PTHR43162">
    <property type="match status" value="1"/>
</dbReference>
<evidence type="ECO:0000259" key="1">
    <source>
        <dbReference type="Pfam" id="PF13460"/>
    </source>
</evidence>
<comment type="caution">
    <text evidence="2">The sequence shown here is derived from an EMBL/GenBank/DDBJ whole genome shotgun (WGS) entry which is preliminary data.</text>
</comment>
<reference evidence="2 3" key="1">
    <citation type="submission" date="2023-05" db="EMBL/GenBank/DDBJ databases">
        <title>Streptantibioticus silvisoli sp. nov., acidotolerant actinomycetes 1 from pine litter.</title>
        <authorList>
            <person name="Swiecimska M."/>
            <person name="Golinska P."/>
            <person name="Sangal V."/>
            <person name="Wachnowicz B."/>
            <person name="Goodfellow M."/>
        </authorList>
    </citation>
    <scope>NUCLEOTIDE SEQUENCE [LARGE SCALE GENOMIC DNA]</scope>
    <source>
        <strain evidence="2 3">DSM 42109</strain>
    </source>
</reference>
<dbReference type="Gene3D" id="3.90.25.10">
    <property type="entry name" value="UDP-galactose 4-epimerase, domain 1"/>
    <property type="match status" value="1"/>
</dbReference>
<name>A0ABT7A6U1_9ACTN</name>
<sequence>MTILVTGATGTVGRHLVTQLLADGHKVRALTRTPERAALPAGAEVVGGDLTDTASLAAAFEGVHAAHLITFGGADFAPLTNGEEIADLARRSGIRGVTLLKGDVAKSPLEEAIAAGGLGWTGLAPVEFMSNTLEWADTVRTEGVVREAFPDAKSALIHEADIAAVAATLLTTESHAGQEHWLTGPEALTVPQQVSILGKALGRELRYVELSTDEIVAQWRATGFSDEDIDFFLTMRTNPPHGEPRPLPTVEDLTGTPPRTFTTWAHEHADVFRA</sequence>
<dbReference type="InterPro" id="IPR016040">
    <property type="entry name" value="NAD(P)-bd_dom"/>
</dbReference>
<dbReference type="PANTHER" id="PTHR43162:SF1">
    <property type="entry name" value="PRESTALK A DIFFERENTIATION PROTEIN A"/>
    <property type="match status" value="1"/>
</dbReference>
<dbReference type="SUPFAM" id="SSF51735">
    <property type="entry name" value="NAD(P)-binding Rossmann-fold domains"/>
    <property type="match status" value="1"/>
</dbReference>
<dbReference type="Gene3D" id="3.40.50.720">
    <property type="entry name" value="NAD(P)-binding Rossmann-like Domain"/>
    <property type="match status" value="1"/>
</dbReference>
<dbReference type="Pfam" id="PF13460">
    <property type="entry name" value="NAD_binding_10"/>
    <property type="match status" value="1"/>
</dbReference>
<evidence type="ECO:0000313" key="2">
    <source>
        <dbReference type="EMBL" id="MDJ1137048.1"/>
    </source>
</evidence>
<feature type="domain" description="NAD(P)-binding" evidence="1">
    <location>
        <begin position="7"/>
        <end position="96"/>
    </location>
</feature>
<dbReference type="RefSeq" id="WP_274039407.1">
    <property type="nucleotide sequence ID" value="NZ_JANCPR020000050.1"/>
</dbReference>
<dbReference type="Proteomes" id="UP001214441">
    <property type="component" value="Unassembled WGS sequence"/>
</dbReference>